<evidence type="ECO:0000313" key="3">
    <source>
        <dbReference type="Proteomes" id="UP000294802"/>
    </source>
</evidence>
<sequence>MFVKLHEPNDYQKFLLAAEHRMNLNDHDYHKLFTYIKGFEGESYFYKLINDTECVKLWDISLDYRKGSQYDFLIFDKGTLYHFDVKNFTGSYQLVDRQFVSEKGNVHTDVVSQLSKAHHKLESFLKSQQIKYQLVSRVLFVNHDYRLSTDTIPKSVLLPHQVDEVVHYIQSIEPLQEHRAAAEKILAYHNNELVQERIHYYPFDNFKGGIRCGKCRRLSMIPDLKKKYICCTNCHHRVNNKTALCSLILEMSLLKNDSLSAAEVRKWSGMPLRTVQRMMSDSCHKQGQYKNMRYHLK</sequence>
<gene>
    <name evidence="2" type="ORF">ERX29_04555</name>
</gene>
<name>A0A4R6BV01_9STAP</name>
<dbReference type="OrthoDB" id="2417001at2"/>
<dbReference type="EMBL" id="SCWB01000006">
    <property type="protein sequence ID" value="TDM12091.1"/>
    <property type="molecule type" value="Genomic_DNA"/>
</dbReference>
<dbReference type="InterPro" id="IPR011528">
    <property type="entry name" value="NERD"/>
</dbReference>
<comment type="caution">
    <text evidence="2">The sequence shown here is derived from an EMBL/GenBank/DDBJ whole genome shotgun (WGS) entry which is preliminary data.</text>
</comment>
<protein>
    <submittedName>
        <fullName evidence="2">NERD domain-containing protein</fullName>
    </submittedName>
</protein>
<organism evidence="2 3">
    <name type="scientific">Macrococcus lamae</name>
    <dbReference type="NCBI Taxonomy" id="198484"/>
    <lineage>
        <taxon>Bacteria</taxon>
        <taxon>Bacillati</taxon>
        <taxon>Bacillota</taxon>
        <taxon>Bacilli</taxon>
        <taxon>Bacillales</taxon>
        <taxon>Staphylococcaceae</taxon>
        <taxon>Macrococcus</taxon>
    </lineage>
</organism>
<dbReference type="AlphaFoldDB" id="A0A4R6BV01"/>
<dbReference type="Pfam" id="PF08378">
    <property type="entry name" value="NERD"/>
    <property type="match status" value="1"/>
</dbReference>
<proteinExistence type="predicted"/>
<keyword evidence="3" id="KW-1185">Reference proteome</keyword>
<accession>A0A4R6BV01</accession>
<evidence type="ECO:0000313" key="2">
    <source>
        <dbReference type="EMBL" id="TDM12091.1"/>
    </source>
</evidence>
<reference evidence="2 3" key="1">
    <citation type="submission" date="2019-01" db="EMBL/GenBank/DDBJ databases">
        <title>Draft genome sequences of the type strains of six Macrococcus species.</title>
        <authorList>
            <person name="Mazhar S."/>
            <person name="Altermann E."/>
            <person name="Hill C."/>
            <person name="Mcauliffe O."/>
        </authorList>
    </citation>
    <scope>NUCLEOTIDE SEQUENCE [LARGE SCALE GENOMIC DNA]</scope>
    <source>
        <strain evidence="2 3">CCM4815</strain>
    </source>
</reference>
<dbReference type="RefSeq" id="WP_133443513.1">
    <property type="nucleotide sequence ID" value="NZ_SCWB01000006.1"/>
</dbReference>
<evidence type="ECO:0000259" key="1">
    <source>
        <dbReference type="Pfam" id="PF08378"/>
    </source>
</evidence>
<dbReference type="Proteomes" id="UP000294802">
    <property type="component" value="Unassembled WGS sequence"/>
</dbReference>
<feature type="domain" description="NERD" evidence="1">
    <location>
        <begin position="37"/>
        <end position="140"/>
    </location>
</feature>